<gene>
    <name evidence="2" type="ORF">Q5P01_017630</name>
</gene>
<proteinExistence type="predicted"/>
<accession>A0AA88MDU5</accession>
<feature type="compositionally biased region" description="Basic residues" evidence="1">
    <location>
        <begin position="86"/>
        <end position="97"/>
    </location>
</feature>
<name>A0AA88MDU5_CHASR</name>
<dbReference type="EMBL" id="JAUPFM010000013">
    <property type="protein sequence ID" value="KAK2833741.1"/>
    <property type="molecule type" value="Genomic_DNA"/>
</dbReference>
<dbReference type="Proteomes" id="UP001187415">
    <property type="component" value="Unassembled WGS sequence"/>
</dbReference>
<organism evidence="2 3">
    <name type="scientific">Channa striata</name>
    <name type="common">Snakehead murrel</name>
    <name type="synonym">Ophicephalus striatus</name>
    <dbReference type="NCBI Taxonomy" id="64152"/>
    <lineage>
        <taxon>Eukaryota</taxon>
        <taxon>Metazoa</taxon>
        <taxon>Chordata</taxon>
        <taxon>Craniata</taxon>
        <taxon>Vertebrata</taxon>
        <taxon>Euteleostomi</taxon>
        <taxon>Actinopterygii</taxon>
        <taxon>Neopterygii</taxon>
        <taxon>Teleostei</taxon>
        <taxon>Neoteleostei</taxon>
        <taxon>Acanthomorphata</taxon>
        <taxon>Anabantaria</taxon>
        <taxon>Anabantiformes</taxon>
        <taxon>Channoidei</taxon>
        <taxon>Channidae</taxon>
        <taxon>Channa</taxon>
    </lineage>
</organism>
<feature type="region of interest" description="Disordered" evidence="1">
    <location>
        <begin position="85"/>
        <end position="151"/>
    </location>
</feature>
<keyword evidence="3" id="KW-1185">Reference proteome</keyword>
<feature type="region of interest" description="Disordered" evidence="1">
    <location>
        <begin position="1"/>
        <end position="21"/>
    </location>
</feature>
<evidence type="ECO:0000256" key="1">
    <source>
        <dbReference type="SAM" id="MobiDB-lite"/>
    </source>
</evidence>
<protein>
    <submittedName>
        <fullName evidence="2">Uncharacterized protein</fullName>
    </submittedName>
</protein>
<evidence type="ECO:0000313" key="2">
    <source>
        <dbReference type="EMBL" id="KAK2833741.1"/>
    </source>
</evidence>
<reference evidence="2" key="1">
    <citation type="submission" date="2023-07" db="EMBL/GenBank/DDBJ databases">
        <title>Chromosome-level Genome Assembly of Striped Snakehead (Channa striata).</title>
        <authorList>
            <person name="Liu H."/>
        </authorList>
    </citation>
    <scope>NUCLEOTIDE SEQUENCE</scope>
    <source>
        <strain evidence="2">Gz</strain>
        <tissue evidence="2">Muscle</tissue>
    </source>
</reference>
<comment type="caution">
    <text evidence="2">The sequence shown here is derived from an EMBL/GenBank/DDBJ whole genome shotgun (WGS) entry which is preliminary data.</text>
</comment>
<evidence type="ECO:0000313" key="3">
    <source>
        <dbReference type="Proteomes" id="UP001187415"/>
    </source>
</evidence>
<dbReference type="AlphaFoldDB" id="A0AA88MDU5"/>
<sequence length="151" mass="16399">MAAGRKEAAPPSDQQLVQHPPLYLRLQSFRRSPQDRGSSPTQGLRFAARVEVSEPLCAGPVWSVTEVNCTQDGGGADSGVLVLLKSTRKRGKKKKKKEKTDHRITGGRSSGGSRRPRPEGAAGVEQRSELIHGRQQCTSITRSPVLPHTLL</sequence>